<feature type="transmembrane region" description="Helical" evidence="2">
    <location>
        <begin position="25"/>
        <end position="45"/>
    </location>
</feature>
<evidence type="ECO:0008006" key="5">
    <source>
        <dbReference type="Google" id="ProtNLM"/>
    </source>
</evidence>
<organism evidence="3 4">
    <name type="scientific">Candidatus Entotheonella gemina</name>
    <dbReference type="NCBI Taxonomy" id="1429439"/>
    <lineage>
        <taxon>Bacteria</taxon>
        <taxon>Pseudomonadati</taxon>
        <taxon>Nitrospinota/Tectimicrobiota group</taxon>
        <taxon>Candidatus Tectimicrobiota</taxon>
        <taxon>Candidatus Entotheonellia</taxon>
        <taxon>Candidatus Entotheonellales</taxon>
        <taxon>Candidatus Entotheonellaceae</taxon>
        <taxon>Candidatus Entotheonella</taxon>
    </lineage>
</organism>
<protein>
    <recommendedName>
        <fullName evidence="5">Cell division protein FtsL</fullName>
    </recommendedName>
</protein>
<reference evidence="3 4" key="1">
    <citation type="journal article" date="2014" name="Nature">
        <title>An environmental bacterial taxon with a large and distinct metabolic repertoire.</title>
        <authorList>
            <person name="Wilson M.C."/>
            <person name="Mori T."/>
            <person name="Ruckert C."/>
            <person name="Uria A.R."/>
            <person name="Helf M.J."/>
            <person name="Takada K."/>
            <person name="Gernert C."/>
            <person name="Steffens U.A."/>
            <person name="Heycke N."/>
            <person name="Schmitt S."/>
            <person name="Rinke C."/>
            <person name="Helfrich E.J."/>
            <person name="Brachmann A.O."/>
            <person name="Gurgui C."/>
            <person name="Wakimoto T."/>
            <person name="Kracht M."/>
            <person name="Crusemann M."/>
            <person name="Hentschel U."/>
            <person name="Abe I."/>
            <person name="Matsunaga S."/>
            <person name="Kalinowski J."/>
            <person name="Takeyama H."/>
            <person name="Piel J."/>
        </authorList>
    </citation>
    <scope>NUCLEOTIDE SEQUENCE [LARGE SCALE GENOMIC DNA]</scope>
    <source>
        <strain evidence="4">TSY2</strain>
    </source>
</reference>
<keyword evidence="1" id="KW-0175">Coiled coil</keyword>
<accession>W4MD08</accession>
<name>W4MD08_9BACT</name>
<sequence length="120" mass="13480">MATAKRKPKVSVSGQYTRPVSSQRVFGTCLAGAVLVLLGILFYLWPQMRLVELGYEHSALRAERAQLLQQQKEYEVEIASLRRLGRIEQIAEQMGLRAPRVSQVIYLRQAPEPDGQGVGQ</sequence>
<gene>
    <name evidence="3" type="ORF">ETSY2_06655</name>
</gene>
<keyword evidence="2" id="KW-1133">Transmembrane helix</keyword>
<proteinExistence type="predicted"/>
<evidence type="ECO:0000313" key="4">
    <source>
        <dbReference type="Proteomes" id="UP000019140"/>
    </source>
</evidence>
<dbReference type="HOGENOM" id="CLU_2080468_0_0_7"/>
<evidence type="ECO:0000256" key="1">
    <source>
        <dbReference type="SAM" id="Coils"/>
    </source>
</evidence>
<dbReference type="AlphaFoldDB" id="W4MD08"/>
<evidence type="ECO:0000313" key="3">
    <source>
        <dbReference type="EMBL" id="ETX08224.1"/>
    </source>
</evidence>
<evidence type="ECO:0000256" key="2">
    <source>
        <dbReference type="SAM" id="Phobius"/>
    </source>
</evidence>
<keyword evidence="2" id="KW-0472">Membrane</keyword>
<dbReference type="Proteomes" id="UP000019140">
    <property type="component" value="Unassembled WGS sequence"/>
</dbReference>
<feature type="coiled-coil region" evidence="1">
    <location>
        <begin position="57"/>
        <end position="84"/>
    </location>
</feature>
<keyword evidence="4" id="KW-1185">Reference proteome</keyword>
<dbReference type="EMBL" id="AZHX01000271">
    <property type="protein sequence ID" value="ETX08224.1"/>
    <property type="molecule type" value="Genomic_DNA"/>
</dbReference>
<keyword evidence="2" id="KW-0812">Transmembrane</keyword>
<comment type="caution">
    <text evidence="3">The sequence shown here is derived from an EMBL/GenBank/DDBJ whole genome shotgun (WGS) entry which is preliminary data.</text>
</comment>